<accession>A0A485LBP6</accession>
<proteinExistence type="predicted"/>
<evidence type="ECO:0000313" key="3">
    <source>
        <dbReference type="Proteomes" id="UP000332933"/>
    </source>
</evidence>
<name>A0A485LBP6_9STRA</name>
<dbReference type="Gene3D" id="1.25.40.20">
    <property type="entry name" value="Ankyrin repeat-containing domain"/>
    <property type="match status" value="1"/>
</dbReference>
<reference evidence="1" key="2">
    <citation type="submission" date="2019-06" db="EMBL/GenBank/DDBJ databases">
        <title>Genomics analysis of Aphanomyces spp. identifies a new class of oomycete effector associated with host adaptation.</title>
        <authorList>
            <person name="Gaulin E."/>
        </authorList>
    </citation>
    <scope>NUCLEOTIDE SEQUENCE</scope>
    <source>
        <strain evidence="1">CBS 578.67</strain>
    </source>
</reference>
<evidence type="ECO:0000313" key="1">
    <source>
        <dbReference type="EMBL" id="KAF0691149.1"/>
    </source>
</evidence>
<protein>
    <submittedName>
        <fullName evidence="2">Aste57867_17573 protein</fullName>
    </submittedName>
</protein>
<dbReference type="EMBL" id="VJMH01006197">
    <property type="protein sequence ID" value="KAF0691149.1"/>
    <property type="molecule type" value="Genomic_DNA"/>
</dbReference>
<dbReference type="InterPro" id="IPR036770">
    <property type="entry name" value="Ankyrin_rpt-contain_sf"/>
</dbReference>
<dbReference type="EMBL" id="CAADRA010006218">
    <property type="protein sequence ID" value="VFT94324.1"/>
    <property type="molecule type" value="Genomic_DNA"/>
</dbReference>
<reference evidence="2 3" key="1">
    <citation type="submission" date="2019-03" db="EMBL/GenBank/DDBJ databases">
        <authorList>
            <person name="Gaulin E."/>
            <person name="Dumas B."/>
        </authorList>
    </citation>
    <scope>NUCLEOTIDE SEQUENCE [LARGE SCALE GENOMIC DNA]</scope>
    <source>
        <strain evidence="2">CBS 568.67</strain>
    </source>
</reference>
<sequence>MGWGLFLKRRVLEEFMQRDKNDDNERRCAALPPTGRWQSPWHAVLFDETLLKEILPYQNGIFGDLLPRYQEWQQVRDTAAPSSDLRFLTYELPSRYRSVPAVGESLRVYAGYSLFLNSFESDIRFPLHVAILEGALSVVQRWTACCGAAWVTPDALYVAVRYGHTHIVQWLVETVFVRRKDVRQRARTLAKQNNQRHLLPLLRGPASTMMHVCNASTPSIMFVS</sequence>
<keyword evidence="3" id="KW-1185">Reference proteome</keyword>
<organism evidence="2 3">
    <name type="scientific">Aphanomyces stellatus</name>
    <dbReference type="NCBI Taxonomy" id="120398"/>
    <lineage>
        <taxon>Eukaryota</taxon>
        <taxon>Sar</taxon>
        <taxon>Stramenopiles</taxon>
        <taxon>Oomycota</taxon>
        <taxon>Saprolegniomycetes</taxon>
        <taxon>Saprolegniales</taxon>
        <taxon>Verrucalvaceae</taxon>
        <taxon>Aphanomyces</taxon>
    </lineage>
</organism>
<evidence type="ECO:0000313" key="2">
    <source>
        <dbReference type="EMBL" id="VFT94324.1"/>
    </source>
</evidence>
<dbReference type="Proteomes" id="UP000332933">
    <property type="component" value="Unassembled WGS sequence"/>
</dbReference>
<dbReference type="SUPFAM" id="SSF48403">
    <property type="entry name" value="Ankyrin repeat"/>
    <property type="match status" value="1"/>
</dbReference>
<dbReference type="OrthoDB" id="64315at2759"/>
<gene>
    <name evidence="2" type="primary">Aste57867_17573</name>
    <name evidence="1" type="ORF">As57867_017513</name>
    <name evidence="2" type="ORF">ASTE57867_17573</name>
</gene>
<dbReference type="AlphaFoldDB" id="A0A485LBP6"/>